<proteinExistence type="predicted"/>
<gene>
    <name evidence="2" type="ORF">CARN8_1020003</name>
</gene>
<dbReference type="PANTHER" id="PTHR30203">
    <property type="entry name" value="OUTER MEMBRANE CATION EFFLUX PROTEIN"/>
    <property type="match status" value="1"/>
</dbReference>
<protein>
    <submittedName>
        <fullName evidence="2">Outer membrane efflux protein</fullName>
    </submittedName>
</protein>
<sequence>MGRGSKSGWFLGLTLLAGCTFYQPEPLVSTPTWPKGLPRLQVDPKSLPFPELAAHPFDPRDGLDMTEVATLAVVNNPDLKLVRDDLGIARAQAFDAGLLPDPQFYYSPQIPETSTPGENVIAFDVGLNYDLSALVLHHARQATADAEARKADLALLWQEWQVVGQARLLFVRIRAEEGLRDTLQESRQIAVQLQRREEGALAQGNLTVTVLSVDATVLQGIERQISDTELVLSQNRMALNALLGLAPETVLNLVGEARVPILDAAAVRAQLPTLPQRRPDLRALAAGYDAQDQRLWQAILGQFPAINFGLLKARDNNGTNYHGYAVSTNLPIFNRNRGVIAIEKATRQRLHDEYQLRINTAQQEIAQLLSDLAQLEHTLRALDENLALQTQVARQSALALQAGTVDLSANALVQEMRLVKLTEKITLEQAMQEERVALETLVGGEFPYKELK</sequence>
<dbReference type="SUPFAM" id="SSF56954">
    <property type="entry name" value="Outer membrane efflux proteins (OEP)"/>
    <property type="match status" value="1"/>
</dbReference>
<evidence type="ECO:0000256" key="1">
    <source>
        <dbReference type="SAM" id="Coils"/>
    </source>
</evidence>
<reference evidence="2" key="1">
    <citation type="submission" date="2018-10" db="EMBL/GenBank/DDBJ databases">
        <authorList>
            <person name="Plewniak F."/>
        </authorList>
    </citation>
    <scope>NUCLEOTIDE SEQUENCE</scope>
</reference>
<dbReference type="GO" id="GO:0015562">
    <property type="term" value="F:efflux transmembrane transporter activity"/>
    <property type="evidence" value="ECO:0007669"/>
    <property type="project" value="InterPro"/>
</dbReference>
<feature type="coiled-coil region" evidence="1">
    <location>
        <begin position="351"/>
        <end position="392"/>
    </location>
</feature>
<name>A0A3P3ZL50_9ZZZZ</name>
<keyword evidence="1" id="KW-0175">Coiled coil</keyword>
<dbReference type="AlphaFoldDB" id="A0A3P3ZL50"/>
<dbReference type="PANTHER" id="PTHR30203:SF24">
    <property type="entry name" value="BLR4935 PROTEIN"/>
    <property type="match status" value="1"/>
</dbReference>
<dbReference type="Gene3D" id="1.20.1600.10">
    <property type="entry name" value="Outer membrane efflux proteins (OEP)"/>
    <property type="match status" value="1"/>
</dbReference>
<accession>A0A3P3ZL50</accession>
<dbReference type="EMBL" id="UOYP01000005">
    <property type="protein sequence ID" value="VAY86429.1"/>
    <property type="molecule type" value="Genomic_DNA"/>
</dbReference>
<dbReference type="InterPro" id="IPR010131">
    <property type="entry name" value="MdtP/NodT-like"/>
</dbReference>
<evidence type="ECO:0000313" key="2">
    <source>
        <dbReference type="EMBL" id="VAY86429.1"/>
    </source>
</evidence>
<organism evidence="2">
    <name type="scientific">mine drainage metagenome</name>
    <dbReference type="NCBI Taxonomy" id="410659"/>
    <lineage>
        <taxon>unclassified sequences</taxon>
        <taxon>metagenomes</taxon>
        <taxon>ecological metagenomes</taxon>
    </lineage>
</organism>
<dbReference type="PROSITE" id="PS51257">
    <property type="entry name" value="PROKAR_LIPOPROTEIN"/>
    <property type="match status" value="1"/>
</dbReference>